<reference evidence="3 4" key="1">
    <citation type="submission" date="2018-01" db="EMBL/GenBank/DDBJ databases">
        <title>Whole genome analyses suggest that Burkholderia sensu lato contains two further novel genera in the rhizoxinica-symbiotica group Mycetohabitans gen. nov., and Trinickia gen. nov.: implications for the evolution of diazotrophy and nodulation in the Burkholderiaceae.</title>
        <authorList>
            <person name="Estrada-de los Santos P."/>
            <person name="Palmer M."/>
            <person name="Chavez-Ramirez B."/>
            <person name="Beukes C."/>
            <person name="Steenkamp E.T."/>
            <person name="Hirsch A.M."/>
            <person name="Manyaka P."/>
            <person name="Maluk M."/>
            <person name="Lafos M."/>
            <person name="Crook M."/>
            <person name="Gross E."/>
            <person name="Simon M.F."/>
            <person name="Bueno dos Reis Junior F."/>
            <person name="Poole P.S."/>
            <person name="Venter S.N."/>
            <person name="James E.K."/>
        </authorList>
    </citation>
    <scope>NUCLEOTIDE SEQUENCE [LARGE SCALE GENOMIC DNA]</scope>
    <source>
        <strain evidence="3 4">JPY 581</strain>
    </source>
</reference>
<evidence type="ECO:0000256" key="1">
    <source>
        <dbReference type="SAM" id="MobiDB-lite"/>
    </source>
</evidence>
<dbReference type="GO" id="GO:0008168">
    <property type="term" value="F:methyltransferase activity"/>
    <property type="evidence" value="ECO:0007669"/>
    <property type="project" value="UniProtKB-KW"/>
</dbReference>
<dbReference type="InterPro" id="IPR029063">
    <property type="entry name" value="SAM-dependent_MTases_sf"/>
</dbReference>
<dbReference type="STRING" id="863227.GCA_000373005_01571"/>
<dbReference type="EMBL" id="PNYC01000004">
    <property type="protein sequence ID" value="PMS37394.1"/>
    <property type="molecule type" value="Genomic_DNA"/>
</dbReference>
<keyword evidence="3" id="KW-0808">Transferase</keyword>
<proteinExistence type="predicted"/>
<dbReference type="Gene3D" id="3.40.50.150">
    <property type="entry name" value="Vaccinia Virus protein VP39"/>
    <property type="match status" value="1"/>
</dbReference>
<keyword evidence="3" id="KW-0489">Methyltransferase</keyword>
<protein>
    <submittedName>
        <fullName evidence="3">Methyltransferase domain-containing protein</fullName>
    </submittedName>
</protein>
<feature type="region of interest" description="Disordered" evidence="1">
    <location>
        <begin position="1"/>
        <end position="27"/>
    </location>
</feature>
<dbReference type="CDD" id="cd02440">
    <property type="entry name" value="AdoMet_MTases"/>
    <property type="match status" value="1"/>
</dbReference>
<keyword evidence="4" id="KW-1185">Reference proteome</keyword>
<comment type="caution">
    <text evidence="3">The sequence shown here is derived from an EMBL/GenBank/DDBJ whole genome shotgun (WGS) entry which is preliminary data.</text>
</comment>
<dbReference type="AlphaFoldDB" id="A0A2N7X6Z1"/>
<feature type="domain" description="Methyltransferase" evidence="2">
    <location>
        <begin position="65"/>
        <end position="160"/>
    </location>
</feature>
<organism evidence="3 4">
    <name type="scientific">Trinickia symbiotica</name>
    <dbReference type="NCBI Taxonomy" id="863227"/>
    <lineage>
        <taxon>Bacteria</taxon>
        <taxon>Pseudomonadati</taxon>
        <taxon>Pseudomonadota</taxon>
        <taxon>Betaproteobacteria</taxon>
        <taxon>Burkholderiales</taxon>
        <taxon>Burkholderiaceae</taxon>
        <taxon>Trinickia</taxon>
    </lineage>
</organism>
<dbReference type="Pfam" id="PF13649">
    <property type="entry name" value="Methyltransf_25"/>
    <property type="match status" value="1"/>
</dbReference>
<dbReference type="InterPro" id="IPR041698">
    <property type="entry name" value="Methyltransf_25"/>
</dbReference>
<evidence type="ECO:0000259" key="2">
    <source>
        <dbReference type="Pfam" id="PF13649"/>
    </source>
</evidence>
<evidence type="ECO:0000313" key="3">
    <source>
        <dbReference type="EMBL" id="PMS37394.1"/>
    </source>
</evidence>
<name>A0A2N7X6Z1_9BURK</name>
<evidence type="ECO:0000313" key="4">
    <source>
        <dbReference type="Proteomes" id="UP000235777"/>
    </source>
</evidence>
<accession>A0A2N7X6Z1</accession>
<feature type="compositionally biased region" description="Polar residues" evidence="1">
    <location>
        <begin position="17"/>
        <end position="27"/>
    </location>
</feature>
<dbReference type="SUPFAM" id="SSF53335">
    <property type="entry name" value="S-adenosyl-L-methionine-dependent methyltransferases"/>
    <property type="match status" value="1"/>
</dbReference>
<gene>
    <name evidence="3" type="ORF">C0Z20_08805</name>
</gene>
<sequence>MAKTPQQSWLKHRGQNRETTVSENVSGTEGYAENAPLLIEQWRRVSFAEHHRPILHLIPANPSSVVDIGAGIGTDAAAFAAMGHSVVAVEPVDQLRNAGMELHSSPRIEWVDDSLPDLPLLRSMKRPFEIVMLTAVWMHLDEQERRRSMASVSALLSSGGMLIMSLRHGPVPAGRRIFEVSAEETIELAHAHGLQPLLNLQTESVQSENRRIGVTWTRIAFVKGPEAG</sequence>
<dbReference type="OrthoDB" id="7348755at2"/>
<dbReference type="GO" id="GO:0032259">
    <property type="term" value="P:methylation"/>
    <property type="evidence" value="ECO:0007669"/>
    <property type="project" value="UniProtKB-KW"/>
</dbReference>
<dbReference type="Proteomes" id="UP000235777">
    <property type="component" value="Unassembled WGS sequence"/>
</dbReference>